<keyword evidence="9" id="KW-1185">Reference proteome</keyword>
<feature type="domain" description="Malic enzyme N-terminal" evidence="7">
    <location>
        <begin position="17"/>
        <end position="150"/>
    </location>
</feature>
<dbReference type="InterPro" id="IPR015884">
    <property type="entry name" value="Malic_enzyme_CS"/>
</dbReference>
<dbReference type="Proteomes" id="UP000247584">
    <property type="component" value="Unassembled WGS sequence"/>
</dbReference>
<comment type="cofactor">
    <cofactor evidence="1">
        <name>Mn(2+)</name>
        <dbReference type="ChEBI" id="CHEBI:29035"/>
    </cofactor>
</comment>
<organism evidence="8 9">
    <name type="scientific">Shewanella chilikensis</name>
    <dbReference type="NCBI Taxonomy" id="558541"/>
    <lineage>
        <taxon>Bacteria</taxon>
        <taxon>Pseudomonadati</taxon>
        <taxon>Pseudomonadota</taxon>
        <taxon>Gammaproteobacteria</taxon>
        <taxon>Alteromonadales</taxon>
        <taxon>Shewanellaceae</taxon>
        <taxon>Shewanella</taxon>
    </lineage>
</organism>
<reference evidence="8 9" key="1">
    <citation type="submission" date="2018-06" db="EMBL/GenBank/DDBJ databases">
        <title>Genomic Encyclopedia of Type Strains, Phase III (KMG-III): the genomes of soil and plant-associated and newly described type strains.</title>
        <authorList>
            <person name="Whitman W."/>
        </authorList>
    </citation>
    <scope>NUCLEOTIDE SEQUENCE [LARGE SCALE GENOMIC DNA]</scope>
    <source>
        <strain evidence="8 9">JC5</strain>
    </source>
</reference>
<dbReference type="PIRSF" id="PIRSF000106">
    <property type="entry name" value="ME"/>
    <property type="match status" value="1"/>
</dbReference>
<dbReference type="InterPro" id="IPR001891">
    <property type="entry name" value="Malic_OxRdtase"/>
</dbReference>
<dbReference type="SMART" id="SM00919">
    <property type="entry name" value="Malic_M"/>
    <property type="match status" value="1"/>
</dbReference>
<dbReference type="InterPro" id="IPR046346">
    <property type="entry name" value="Aminoacid_DH-like_N_sf"/>
</dbReference>
<keyword evidence="5" id="KW-0560">Oxidoreductase</keyword>
<comment type="cofactor">
    <cofactor evidence="2">
        <name>Mg(2+)</name>
        <dbReference type="ChEBI" id="CHEBI:18420"/>
    </cofactor>
</comment>
<dbReference type="GeneID" id="99801889"/>
<proteinExistence type="inferred from homology"/>
<dbReference type="EMBL" id="QJSY01000016">
    <property type="protein sequence ID" value="PYE58101.1"/>
    <property type="molecule type" value="Genomic_DNA"/>
</dbReference>
<dbReference type="InterPro" id="IPR036291">
    <property type="entry name" value="NAD(P)-bd_dom_sf"/>
</dbReference>
<protein>
    <submittedName>
        <fullName evidence="8">Malate dehydrogenase (Oxaloacetate-decarboxylating)(NADP+)</fullName>
    </submittedName>
</protein>
<evidence type="ECO:0000256" key="1">
    <source>
        <dbReference type="ARBA" id="ARBA00001936"/>
    </source>
</evidence>
<dbReference type="PANTHER" id="PTHR43237:SF4">
    <property type="entry name" value="NADP-DEPENDENT MALIC ENZYME"/>
    <property type="match status" value="1"/>
</dbReference>
<sequence length="415" mass="45124">MTDFRQKALDYHEFPVPGKTAVMLTKPAETSMDLALAYSPGVAEPVREIASNPANAYRYTNKGNTVAVISNGTAILGLGNLGPLPSKPVMEGKALLFKHFANIDATDIEVKHRTAEEFIHTVEAIADSFGGINLEDIKAPECFEIERELIERCQVPVFHDDQHGTAIVTAAGMINALEIQGKKLEEAVFVCMGAGAAAIACMSMLVKCGAQRENVYMLDRKGVIHTRREDLNEYKALFANNTDKRTLQDVIKGADVFLGLSGPDVLGAEEVAMMAEKPVIFACSNPDPEIKPELAHEIRKDLIMGTGRSDYPNQVNNVLCFPFIFRGALDVRASRINDEMKIAAVYAIAELAKEPVPESVLAAYPNVSELSFGPQYVLPKPMDPRLLPKVAKAVAQAAIDSGVAQIDTLPQYPEV</sequence>
<dbReference type="InterPro" id="IPR012302">
    <property type="entry name" value="Malic_NAD-bd"/>
</dbReference>
<evidence type="ECO:0000313" key="9">
    <source>
        <dbReference type="Proteomes" id="UP000247584"/>
    </source>
</evidence>
<dbReference type="InterPro" id="IPR051674">
    <property type="entry name" value="Malate_Decarboxylase"/>
</dbReference>
<dbReference type="InterPro" id="IPR037062">
    <property type="entry name" value="Malic_N_dom_sf"/>
</dbReference>
<comment type="caution">
    <text evidence="8">The sequence shown here is derived from an EMBL/GenBank/DDBJ whole genome shotgun (WGS) entry which is preliminary data.</text>
</comment>
<evidence type="ECO:0000259" key="6">
    <source>
        <dbReference type="SMART" id="SM00919"/>
    </source>
</evidence>
<dbReference type="Pfam" id="PF00390">
    <property type="entry name" value="malic"/>
    <property type="match status" value="1"/>
</dbReference>
<evidence type="ECO:0000256" key="2">
    <source>
        <dbReference type="ARBA" id="ARBA00001946"/>
    </source>
</evidence>
<dbReference type="SUPFAM" id="SSF53223">
    <property type="entry name" value="Aminoacid dehydrogenase-like, N-terminal domain"/>
    <property type="match status" value="1"/>
</dbReference>
<evidence type="ECO:0000256" key="4">
    <source>
        <dbReference type="ARBA" id="ARBA00022723"/>
    </source>
</evidence>
<dbReference type="Gene3D" id="3.40.50.720">
    <property type="entry name" value="NAD(P)-binding Rossmann-like Domain"/>
    <property type="match status" value="1"/>
</dbReference>
<keyword evidence="4" id="KW-0479">Metal-binding</keyword>
<name>A0ABX5PMU4_9GAMM</name>
<dbReference type="SUPFAM" id="SSF51735">
    <property type="entry name" value="NAD(P)-binding Rossmann-fold domains"/>
    <property type="match status" value="1"/>
</dbReference>
<dbReference type="CDD" id="cd05311">
    <property type="entry name" value="NAD_bind_2_malic_enz"/>
    <property type="match status" value="1"/>
</dbReference>
<dbReference type="RefSeq" id="WP_101054707.1">
    <property type="nucleotide sequence ID" value="NZ_BMXX01000008.1"/>
</dbReference>
<dbReference type="InterPro" id="IPR012301">
    <property type="entry name" value="Malic_N_dom"/>
</dbReference>
<dbReference type="Pfam" id="PF03949">
    <property type="entry name" value="Malic_M"/>
    <property type="match status" value="1"/>
</dbReference>
<dbReference type="SMART" id="SM01274">
    <property type="entry name" value="malic"/>
    <property type="match status" value="1"/>
</dbReference>
<feature type="domain" description="Malic enzyme NAD-binding" evidence="6">
    <location>
        <begin position="162"/>
        <end position="399"/>
    </location>
</feature>
<gene>
    <name evidence="8" type="ORF">C8J23_11631</name>
</gene>
<evidence type="ECO:0000256" key="5">
    <source>
        <dbReference type="ARBA" id="ARBA00023002"/>
    </source>
</evidence>
<evidence type="ECO:0000259" key="7">
    <source>
        <dbReference type="SMART" id="SM01274"/>
    </source>
</evidence>
<comment type="similarity">
    <text evidence="3">Belongs to the malic enzymes family.</text>
</comment>
<dbReference type="InterPro" id="IPR045213">
    <property type="entry name" value="Malic_NAD-bd_bact_type"/>
</dbReference>
<evidence type="ECO:0000256" key="3">
    <source>
        <dbReference type="ARBA" id="ARBA00008785"/>
    </source>
</evidence>
<evidence type="ECO:0000313" key="8">
    <source>
        <dbReference type="EMBL" id="PYE58101.1"/>
    </source>
</evidence>
<accession>A0ABX5PMU4</accession>
<dbReference type="PROSITE" id="PS00331">
    <property type="entry name" value="MALIC_ENZYMES"/>
    <property type="match status" value="1"/>
</dbReference>
<dbReference type="Gene3D" id="3.40.50.10380">
    <property type="entry name" value="Malic enzyme, N-terminal domain"/>
    <property type="match status" value="1"/>
</dbReference>
<dbReference type="PANTHER" id="PTHR43237">
    <property type="entry name" value="NADP-DEPENDENT MALIC ENZYME"/>
    <property type="match status" value="1"/>
</dbReference>